<name>A0AAE0SHP8_9BIVA</name>
<feature type="chain" id="PRO_5042207675" description="Allorecognition 1" evidence="3">
    <location>
        <begin position="22"/>
        <end position="325"/>
    </location>
</feature>
<keyword evidence="3" id="KW-0732">Signal</keyword>
<feature type="signal peptide" evidence="3">
    <location>
        <begin position="1"/>
        <end position="21"/>
    </location>
</feature>
<accession>A0AAE0SHP8</accession>
<evidence type="ECO:0000313" key="5">
    <source>
        <dbReference type="Proteomes" id="UP001195483"/>
    </source>
</evidence>
<evidence type="ECO:0000256" key="2">
    <source>
        <dbReference type="SAM" id="Phobius"/>
    </source>
</evidence>
<reference evidence="4" key="3">
    <citation type="submission" date="2023-05" db="EMBL/GenBank/DDBJ databases">
        <authorList>
            <person name="Smith C.H."/>
        </authorList>
    </citation>
    <scope>NUCLEOTIDE SEQUENCE</scope>
    <source>
        <strain evidence="4">CHS0354</strain>
        <tissue evidence="4">Mantle</tissue>
    </source>
</reference>
<evidence type="ECO:0000256" key="3">
    <source>
        <dbReference type="SAM" id="SignalP"/>
    </source>
</evidence>
<protein>
    <recommendedName>
        <fullName evidence="6">Allorecognition 1</fullName>
    </recommendedName>
</protein>
<dbReference type="AlphaFoldDB" id="A0AAE0SHP8"/>
<comment type="caution">
    <text evidence="4">The sequence shown here is derived from an EMBL/GenBank/DDBJ whole genome shotgun (WGS) entry which is preliminary data.</text>
</comment>
<dbReference type="Proteomes" id="UP001195483">
    <property type="component" value="Unassembled WGS sequence"/>
</dbReference>
<feature type="region of interest" description="Disordered" evidence="1">
    <location>
        <begin position="162"/>
        <end position="203"/>
    </location>
</feature>
<evidence type="ECO:0008006" key="6">
    <source>
        <dbReference type="Google" id="ProtNLM"/>
    </source>
</evidence>
<evidence type="ECO:0000313" key="4">
    <source>
        <dbReference type="EMBL" id="KAK3592222.1"/>
    </source>
</evidence>
<organism evidence="4 5">
    <name type="scientific">Potamilus streckersoni</name>
    <dbReference type="NCBI Taxonomy" id="2493646"/>
    <lineage>
        <taxon>Eukaryota</taxon>
        <taxon>Metazoa</taxon>
        <taxon>Spiralia</taxon>
        <taxon>Lophotrochozoa</taxon>
        <taxon>Mollusca</taxon>
        <taxon>Bivalvia</taxon>
        <taxon>Autobranchia</taxon>
        <taxon>Heteroconchia</taxon>
        <taxon>Palaeoheterodonta</taxon>
        <taxon>Unionida</taxon>
        <taxon>Unionoidea</taxon>
        <taxon>Unionidae</taxon>
        <taxon>Ambleminae</taxon>
        <taxon>Lampsilini</taxon>
        <taxon>Potamilus</taxon>
    </lineage>
</organism>
<feature type="transmembrane region" description="Helical" evidence="2">
    <location>
        <begin position="248"/>
        <end position="275"/>
    </location>
</feature>
<reference evidence="4" key="2">
    <citation type="journal article" date="2021" name="Genome Biol. Evol.">
        <title>Developing a high-quality reference genome for a parasitic bivalve with doubly uniparental inheritance (Bivalvia: Unionida).</title>
        <authorList>
            <person name="Smith C.H."/>
        </authorList>
    </citation>
    <scope>NUCLEOTIDE SEQUENCE</scope>
    <source>
        <strain evidence="4">CHS0354</strain>
        <tissue evidence="4">Mantle</tissue>
    </source>
</reference>
<reference evidence="4" key="1">
    <citation type="journal article" date="2021" name="Genome Biol. Evol.">
        <title>A High-Quality Reference Genome for a Parasitic Bivalve with Doubly Uniparental Inheritance (Bivalvia: Unionida).</title>
        <authorList>
            <person name="Smith C.H."/>
        </authorList>
    </citation>
    <scope>NUCLEOTIDE SEQUENCE</scope>
    <source>
        <strain evidence="4">CHS0354</strain>
    </source>
</reference>
<sequence length="325" mass="35433">MAERLTSLFIIFLHMHELAVGDYCQNENKPSIQFCQNGTISGLKVYINGSSVKTKEDLTEKGCICYLELIGNREIVVDAKESCLYCGLKVRLGNTYLRSSYYGSTSHGWGSIVLNDTKVTMTLALDEGTGSLNTAFCIAIHENKPVIPAVLTLTCEDPVMKTNTSSNASSTGPNIITSSPNMTREASKSESPTSAGTDKPLTKFEMRTAEISVKDTNGVQEPKTTNPSKVATITAAQNNGMQNNVRGIVVAAAAGGFGVGVLVVIVIDAIIFICYKRRMKNKDMQRSSTAPPRDYTELEFNSRVGQNNSHIYKSIERQNTYVNDV</sequence>
<dbReference type="EMBL" id="JAEAOA010001022">
    <property type="protein sequence ID" value="KAK3592222.1"/>
    <property type="molecule type" value="Genomic_DNA"/>
</dbReference>
<keyword evidence="2" id="KW-0472">Membrane</keyword>
<gene>
    <name evidence="4" type="ORF">CHS0354_016525</name>
</gene>
<evidence type="ECO:0000256" key="1">
    <source>
        <dbReference type="SAM" id="MobiDB-lite"/>
    </source>
</evidence>
<keyword evidence="5" id="KW-1185">Reference proteome</keyword>
<keyword evidence="2" id="KW-0812">Transmembrane</keyword>
<proteinExistence type="predicted"/>
<keyword evidence="2" id="KW-1133">Transmembrane helix</keyword>
<feature type="compositionally biased region" description="Polar residues" evidence="1">
    <location>
        <begin position="162"/>
        <end position="196"/>
    </location>
</feature>